<gene>
    <name evidence="1" type="ORF">pf16_171</name>
</gene>
<dbReference type="EMBL" id="KU873925">
    <property type="protein sequence ID" value="AND75094.1"/>
    <property type="molecule type" value="Genomic_DNA"/>
</dbReference>
<accession>A0A1S5R444</accession>
<evidence type="ECO:0000313" key="1">
    <source>
        <dbReference type="EMBL" id="AND75094.1"/>
    </source>
</evidence>
<proteinExistence type="predicted"/>
<keyword evidence="2" id="KW-1185">Reference proteome</keyword>
<organism evidence="1 2">
    <name type="scientific">Pseudomonas phage pf16</name>
    <dbReference type="NCBI Taxonomy" id="1815630"/>
    <lineage>
        <taxon>Viruses</taxon>
        <taxon>Duplodnaviria</taxon>
        <taxon>Heunggongvirae</taxon>
        <taxon>Uroviricota</taxon>
        <taxon>Caudoviricetes</taxon>
        <taxon>Chakrabartyvirus</taxon>
        <taxon>Chakrabartyvirus pf16</taxon>
    </lineage>
</organism>
<evidence type="ECO:0000313" key="2">
    <source>
        <dbReference type="Proteomes" id="UP000225821"/>
    </source>
</evidence>
<name>A0A1S5R444_9CAUD</name>
<dbReference type="Proteomes" id="UP000225821">
    <property type="component" value="Segment"/>
</dbReference>
<reference evidence="1 2" key="1">
    <citation type="submission" date="2016-03" db="EMBL/GenBank/DDBJ databases">
        <title>Characterisation of pf16 and phiPMW: Two novel phages infecting Pseudomonas putida PpG1.</title>
        <authorList>
            <person name="Magill D.J."/>
            <person name="Krylov V.N."/>
            <person name="Shaburova O.V."/>
            <person name="Allen C.C.R."/>
            <person name="McGrath J.W."/>
            <person name="Quinn J.P."/>
            <person name="Kulakov L.A."/>
        </authorList>
    </citation>
    <scope>NUCLEOTIDE SEQUENCE [LARGE SCALE GENOMIC DNA]</scope>
</reference>
<protein>
    <submittedName>
        <fullName evidence="1">Uncharacterized protein</fullName>
    </submittedName>
</protein>
<sequence length="51" mass="5931">MIVKINEDRFNELLLQGIVKRRRVGSFEFTEVLKQNKIVAMAIGDVLLEQQ</sequence>